<organism evidence="1 2">
    <name type="scientific">Kutzneria buriramensis</name>
    <dbReference type="NCBI Taxonomy" id="1045776"/>
    <lineage>
        <taxon>Bacteria</taxon>
        <taxon>Bacillati</taxon>
        <taxon>Actinomycetota</taxon>
        <taxon>Actinomycetes</taxon>
        <taxon>Pseudonocardiales</taxon>
        <taxon>Pseudonocardiaceae</taxon>
        <taxon>Kutzneria</taxon>
    </lineage>
</organism>
<dbReference type="EMBL" id="QUNO01000038">
    <property type="protein sequence ID" value="REH18038.1"/>
    <property type="molecule type" value="Genomic_DNA"/>
</dbReference>
<gene>
    <name evidence="1" type="ORF">BCF44_13825</name>
</gene>
<accession>A0A3E0G7K1</accession>
<protein>
    <submittedName>
        <fullName evidence="1">Uncharacterized protein</fullName>
    </submittedName>
</protein>
<dbReference type="AlphaFoldDB" id="A0A3E0G7K1"/>
<comment type="caution">
    <text evidence="1">The sequence shown here is derived from an EMBL/GenBank/DDBJ whole genome shotgun (WGS) entry which is preliminary data.</text>
</comment>
<evidence type="ECO:0000313" key="2">
    <source>
        <dbReference type="Proteomes" id="UP000256269"/>
    </source>
</evidence>
<dbReference type="Proteomes" id="UP000256269">
    <property type="component" value="Unassembled WGS sequence"/>
</dbReference>
<dbReference type="RefSeq" id="WP_116182247.1">
    <property type="nucleotide sequence ID" value="NZ_CP144378.1"/>
</dbReference>
<name>A0A3E0G7K1_9PSEU</name>
<reference evidence="1 2" key="1">
    <citation type="submission" date="2018-08" db="EMBL/GenBank/DDBJ databases">
        <title>Genomic Encyclopedia of Archaeal and Bacterial Type Strains, Phase II (KMG-II): from individual species to whole genera.</title>
        <authorList>
            <person name="Goeker M."/>
        </authorList>
    </citation>
    <scope>NUCLEOTIDE SEQUENCE [LARGE SCALE GENOMIC DNA]</scope>
    <source>
        <strain evidence="1 2">DSM 45791</strain>
    </source>
</reference>
<sequence>MISHVSMRPQPRADGWPHSSWQPLPPMWRVIPASGKFDIRTGDLYATWSELVDWVDEVLALMPEAADLDSLVRRDPWPCWNLLCLGCRTQLVDGDEPQCVLRSPDRDELARIALAQGWRGIDTHWLCPACVNGAGS</sequence>
<proteinExistence type="predicted"/>
<evidence type="ECO:0000313" key="1">
    <source>
        <dbReference type="EMBL" id="REH18038.1"/>
    </source>
</evidence>
<keyword evidence="2" id="KW-1185">Reference proteome</keyword>